<accession>A0A5E6NZ91</accession>
<gene>
    <name evidence="2" type="ORF">PS683_03267</name>
</gene>
<dbReference type="Pfam" id="PF19921">
    <property type="entry name" value="bpX5"/>
    <property type="match status" value="1"/>
</dbReference>
<evidence type="ECO:0000313" key="2">
    <source>
        <dbReference type="EMBL" id="VVM14952.1"/>
    </source>
</evidence>
<sequence>MSTPSQPWAWRSRQVPAQAQAAVAWGDAARRLHARLTLLAADHAARLQATANGDVLVVTGVTADLPWVDGVAYAAPSASAPGLWLPTSWEPDVPEDLLGHAMSARFKRAPLLVWRTPQAVIPLDRLLAVSPAHLQRIAAYWGATHATA</sequence>
<name>A0A5E6NZ91_PSEFL</name>
<dbReference type="EMBL" id="LR700645">
    <property type="protein sequence ID" value="VVM14952.1"/>
    <property type="molecule type" value="Genomic_DNA"/>
</dbReference>
<dbReference type="InterPro" id="IPR045548">
    <property type="entry name" value="bpX5"/>
</dbReference>
<feature type="domain" description="MoxR-vWA-beta-propeller ternary system" evidence="1">
    <location>
        <begin position="8"/>
        <end position="141"/>
    </location>
</feature>
<dbReference type="AlphaFoldDB" id="A0A5E6NZ91"/>
<evidence type="ECO:0000259" key="1">
    <source>
        <dbReference type="Pfam" id="PF19921"/>
    </source>
</evidence>
<proteinExistence type="predicted"/>
<organism evidence="2">
    <name type="scientific">Pseudomonas fluorescens</name>
    <dbReference type="NCBI Taxonomy" id="294"/>
    <lineage>
        <taxon>Bacteria</taxon>
        <taxon>Pseudomonadati</taxon>
        <taxon>Pseudomonadota</taxon>
        <taxon>Gammaproteobacteria</taxon>
        <taxon>Pseudomonadales</taxon>
        <taxon>Pseudomonadaceae</taxon>
        <taxon>Pseudomonas</taxon>
    </lineage>
</organism>
<protein>
    <recommendedName>
        <fullName evidence="1">MoxR-vWA-beta-propeller ternary system domain-containing protein</fullName>
    </recommendedName>
</protein>
<dbReference type="KEGG" id="pfx:A7318_12035"/>
<reference evidence="2" key="1">
    <citation type="submission" date="2019-09" db="EMBL/GenBank/DDBJ databases">
        <authorList>
            <person name="Chandra G."/>
            <person name="Truman W A."/>
        </authorList>
    </citation>
    <scope>NUCLEOTIDE SEQUENCE</scope>
    <source>
        <strain evidence="2">PS683</strain>
    </source>
</reference>